<dbReference type="EMBL" id="GISG01042854">
    <property type="protein sequence ID" value="MBA4623384.1"/>
    <property type="molecule type" value="Transcribed_RNA"/>
</dbReference>
<dbReference type="PANTHER" id="PTHR15288">
    <property type="entry name" value="DENN DOMAIN-CONTAINING PROTEIN 2"/>
    <property type="match status" value="1"/>
</dbReference>
<sequence>MEFSLPLRVHSSRHKFIVVGVQNKTSEVQSKLTNAILVDVSNNEVRSPSLPQLPKQEELLSSLAPYHSKLVGEGHSARKRPISECTDEQAEAAKGFTEVLRSYLDSLCSNLHSHIATSVQSNDDKVSQLSNESFIDSFPSCDRPFMEVFINTQMFSVHTDLVLSVNQKD</sequence>
<feature type="domain" description="UDENN" evidence="1">
    <location>
        <begin position="1"/>
        <end position="169"/>
    </location>
</feature>
<reference evidence="2" key="2">
    <citation type="submission" date="2020-07" db="EMBL/GenBank/DDBJ databases">
        <authorList>
            <person name="Vera ALvarez R."/>
            <person name="Arias-Moreno D.M."/>
            <person name="Jimenez-Jacinto V."/>
            <person name="Jimenez-Bremont J.F."/>
            <person name="Swaminathan K."/>
            <person name="Moose S.P."/>
            <person name="Guerrero-Gonzalez M.L."/>
            <person name="Marino-Ramirez L."/>
            <person name="Landsman D."/>
            <person name="Rodriguez-Kessler M."/>
            <person name="Delgado-Sanchez P."/>
        </authorList>
    </citation>
    <scope>NUCLEOTIDE SEQUENCE</scope>
    <source>
        <tissue evidence="2">Cladode</tissue>
    </source>
</reference>
<dbReference type="InterPro" id="IPR051942">
    <property type="entry name" value="DENN_domain_containing_2"/>
</dbReference>
<accession>A0A7C9CTS8</accession>
<dbReference type="InterPro" id="IPR037516">
    <property type="entry name" value="Tripartite_DENN"/>
</dbReference>
<dbReference type="PANTHER" id="PTHR15288:SF4">
    <property type="entry name" value="OS02G0777100 PROTEIN"/>
    <property type="match status" value="1"/>
</dbReference>
<reference evidence="2" key="1">
    <citation type="journal article" date="2013" name="J. Plant Res.">
        <title>Effect of fungi and light on seed germination of three Opuntia species from semiarid lands of central Mexico.</title>
        <authorList>
            <person name="Delgado-Sanchez P."/>
            <person name="Jimenez-Bremont J.F."/>
            <person name="Guerrero-Gonzalez Mde L."/>
            <person name="Flores J."/>
        </authorList>
    </citation>
    <scope>NUCLEOTIDE SEQUENCE</scope>
    <source>
        <tissue evidence="2">Cladode</tissue>
    </source>
</reference>
<organism evidence="2">
    <name type="scientific">Opuntia streptacantha</name>
    <name type="common">Prickly pear cactus</name>
    <name type="synonym">Opuntia cardona</name>
    <dbReference type="NCBI Taxonomy" id="393608"/>
    <lineage>
        <taxon>Eukaryota</taxon>
        <taxon>Viridiplantae</taxon>
        <taxon>Streptophyta</taxon>
        <taxon>Embryophyta</taxon>
        <taxon>Tracheophyta</taxon>
        <taxon>Spermatophyta</taxon>
        <taxon>Magnoliopsida</taxon>
        <taxon>eudicotyledons</taxon>
        <taxon>Gunneridae</taxon>
        <taxon>Pentapetalae</taxon>
        <taxon>Caryophyllales</taxon>
        <taxon>Cactineae</taxon>
        <taxon>Cactaceae</taxon>
        <taxon>Opuntioideae</taxon>
        <taxon>Opuntia</taxon>
    </lineage>
</organism>
<name>A0A7C9CTS8_OPUST</name>
<dbReference type="PROSITE" id="PS50211">
    <property type="entry name" value="DENN"/>
    <property type="match status" value="1"/>
</dbReference>
<protein>
    <recommendedName>
        <fullName evidence="1">UDENN domain-containing protein</fullName>
    </recommendedName>
</protein>
<dbReference type="AlphaFoldDB" id="A0A7C9CTS8"/>
<proteinExistence type="predicted"/>
<evidence type="ECO:0000259" key="1">
    <source>
        <dbReference type="PROSITE" id="PS50211"/>
    </source>
</evidence>
<evidence type="ECO:0000313" key="2">
    <source>
        <dbReference type="EMBL" id="MBA4623384.1"/>
    </source>
</evidence>